<evidence type="ECO:0000313" key="2">
    <source>
        <dbReference type="EMBL" id="GGD98092.1"/>
    </source>
</evidence>
<dbReference type="Proteomes" id="UP000635071">
    <property type="component" value="Unassembled WGS sequence"/>
</dbReference>
<dbReference type="RefSeq" id="WP_188760867.1">
    <property type="nucleotide sequence ID" value="NZ_BMJM01000001.1"/>
</dbReference>
<sequence length="121" mass="13040">MLTRGFDFRTRVRLALVSALIAYVVALVVIYVISNLRVSWRIEVADLRAAFGILLLIPAISLLNAAGEASPPPPPPLESAKGLVFSPLAFPFTSRPMASLHCWCSPRSVPTHGNWPSSSSA</sequence>
<feature type="transmembrane region" description="Helical" evidence="1">
    <location>
        <begin position="12"/>
        <end position="33"/>
    </location>
</feature>
<evidence type="ECO:0000256" key="1">
    <source>
        <dbReference type="SAM" id="Phobius"/>
    </source>
</evidence>
<proteinExistence type="predicted"/>
<protein>
    <submittedName>
        <fullName evidence="2">Uncharacterized protein</fullName>
    </submittedName>
</protein>
<reference evidence="2" key="1">
    <citation type="journal article" date="2014" name="Int. J. Syst. Evol. Microbiol.">
        <title>Complete genome sequence of Corynebacterium casei LMG S-19264T (=DSM 44701T), isolated from a smear-ripened cheese.</title>
        <authorList>
            <consortium name="US DOE Joint Genome Institute (JGI-PGF)"/>
            <person name="Walter F."/>
            <person name="Albersmeier A."/>
            <person name="Kalinowski J."/>
            <person name="Ruckert C."/>
        </authorList>
    </citation>
    <scope>NUCLEOTIDE SEQUENCE</scope>
    <source>
        <strain evidence="2">CGMCC 1.15519</strain>
    </source>
</reference>
<keyword evidence="1" id="KW-1133">Transmembrane helix</keyword>
<keyword evidence="3" id="KW-1185">Reference proteome</keyword>
<organism evidence="2 3">
    <name type="scientific">Sandarakinorhabdus glacialis</name>
    <dbReference type="NCBI Taxonomy" id="1614636"/>
    <lineage>
        <taxon>Bacteria</taxon>
        <taxon>Pseudomonadati</taxon>
        <taxon>Pseudomonadota</taxon>
        <taxon>Alphaproteobacteria</taxon>
        <taxon>Sphingomonadales</taxon>
        <taxon>Sphingosinicellaceae</taxon>
        <taxon>Sandarakinorhabdus</taxon>
    </lineage>
</organism>
<comment type="caution">
    <text evidence="2">The sequence shown here is derived from an EMBL/GenBank/DDBJ whole genome shotgun (WGS) entry which is preliminary data.</text>
</comment>
<evidence type="ECO:0000313" key="3">
    <source>
        <dbReference type="Proteomes" id="UP000635071"/>
    </source>
</evidence>
<accession>A0A917E3J5</accession>
<keyword evidence="1" id="KW-0472">Membrane</keyword>
<dbReference type="AlphaFoldDB" id="A0A917E3J5"/>
<keyword evidence="1" id="KW-0812">Transmembrane</keyword>
<gene>
    <name evidence="2" type="ORF">GCM10011529_00120</name>
</gene>
<reference evidence="2" key="2">
    <citation type="submission" date="2020-09" db="EMBL/GenBank/DDBJ databases">
        <authorList>
            <person name="Sun Q."/>
            <person name="Zhou Y."/>
        </authorList>
    </citation>
    <scope>NUCLEOTIDE SEQUENCE</scope>
    <source>
        <strain evidence="2">CGMCC 1.15519</strain>
    </source>
</reference>
<name>A0A917E3J5_9SPHN</name>
<dbReference type="EMBL" id="BMJM01000001">
    <property type="protein sequence ID" value="GGD98092.1"/>
    <property type="molecule type" value="Genomic_DNA"/>
</dbReference>